<comment type="caution">
    <text evidence="1">The sequence shown here is derived from an EMBL/GenBank/DDBJ whole genome shotgun (WGS) entry which is preliminary data.</text>
</comment>
<dbReference type="Proteomes" id="UP001148737">
    <property type="component" value="Unassembled WGS sequence"/>
</dbReference>
<sequence>MGGATTLSYALTHPSRVDKFIAADFNCTSSAANTQAWKDRIEVARADGGAGIRTTLAGQTVARWFHEDTAEETVAWMTDMVGANDVEGFAHSCTALWDYDMKPGMPSCEVAGLLVVGEADGKGALVKAMEGFKDLVGENGAELRVVPKAGHLPMCENPEGFWEAIKDFI</sequence>
<reference evidence="1" key="1">
    <citation type="submission" date="2022-07" db="EMBL/GenBank/DDBJ databases">
        <title>Genome Sequence of Lecanicillium saksenae.</title>
        <authorList>
            <person name="Buettner E."/>
        </authorList>
    </citation>
    <scope>NUCLEOTIDE SEQUENCE</scope>
    <source>
        <strain evidence="1">VT-O1</strain>
    </source>
</reference>
<name>A0ACC1QE69_9HYPO</name>
<protein>
    <submittedName>
        <fullName evidence="1">Uncharacterized protein</fullName>
    </submittedName>
</protein>
<gene>
    <name evidence="1" type="ORF">NLG97_g10260</name>
</gene>
<proteinExistence type="predicted"/>
<keyword evidence="2" id="KW-1185">Reference proteome</keyword>
<evidence type="ECO:0000313" key="2">
    <source>
        <dbReference type="Proteomes" id="UP001148737"/>
    </source>
</evidence>
<accession>A0ACC1QE69</accession>
<organism evidence="1 2">
    <name type="scientific">Lecanicillium saksenae</name>
    <dbReference type="NCBI Taxonomy" id="468837"/>
    <lineage>
        <taxon>Eukaryota</taxon>
        <taxon>Fungi</taxon>
        <taxon>Dikarya</taxon>
        <taxon>Ascomycota</taxon>
        <taxon>Pezizomycotina</taxon>
        <taxon>Sordariomycetes</taxon>
        <taxon>Hypocreomycetidae</taxon>
        <taxon>Hypocreales</taxon>
        <taxon>Cordycipitaceae</taxon>
        <taxon>Lecanicillium</taxon>
    </lineage>
</organism>
<dbReference type="EMBL" id="JANAKD010002475">
    <property type="protein sequence ID" value="KAJ3473522.1"/>
    <property type="molecule type" value="Genomic_DNA"/>
</dbReference>
<evidence type="ECO:0000313" key="1">
    <source>
        <dbReference type="EMBL" id="KAJ3473522.1"/>
    </source>
</evidence>